<dbReference type="AlphaFoldDB" id="G0QT23"/>
<evidence type="ECO:0000313" key="1">
    <source>
        <dbReference type="EMBL" id="EGR31640.1"/>
    </source>
</evidence>
<organism evidence="1 2">
    <name type="scientific">Ichthyophthirius multifiliis</name>
    <name type="common">White spot disease agent</name>
    <name type="synonym">Ich</name>
    <dbReference type="NCBI Taxonomy" id="5932"/>
    <lineage>
        <taxon>Eukaryota</taxon>
        <taxon>Sar</taxon>
        <taxon>Alveolata</taxon>
        <taxon>Ciliophora</taxon>
        <taxon>Intramacronucleata</taxon>
        <taxon>Oligohymenophorea</taxon>
        <taxon>Hymenostomatida</taxon>
        <taxon>Ophryoglenina</taxon>
        <taxon>Ichthyophthirius</taxon>
    </lineage>
</organism>
<accession>G0QT23</accession>
<evidence type="ECO:0000313" key="2">
    <source>
        <dbReference type="Proteomes" id="UP000008983"/>
    </source>
</evidence>
<reference evidence="1 2" key="1">
    <citation type="submission" date="2011-07" db="EMBL/GenBank/DDBJ databases">
        <authorList>
            <person name="Coyne R."/>
            <person name="Brami D."/>
            <person name="Johnson J."/>
            <person name="Hostetler J."/>
            <person name="Hannick L."/>
            <person name="Clark T."/>
            <person name="Cassidy-Hanley D."/>
            <person name="Inman J."/>
        </authorList>
    </citation>
    <scope>NUCLEOTIDE SEQUENCE [LARGE SCALE GENOMIC DNA]</scope>
    <source>
        <strain evidence="1 2">G5</strain>
    </source>
</reference>
<protein>
    <submittedName>
        <fullName evidence="1">Uncharacterized protein</fullName>
    </submittedName>
</protein>
<proteinExistence type="predicted"/>
<sequence>MLRITGFFHFIDAWSGETGYIKIIDDQKDNFQYVWTQSYDITKGKNGINICGSEYVEGQLSVQFDFSIPHLKNDVILAFGSTLQGDPFENSFGISNLQIWVR</sequence>
<dbReference type="RefSeq" id="XP_004035126.1">
    <property type="nucleotide sequence ID" value="XM_004035078.1"/>
</dbReference>
<dbReference type="GeneID" id="14907786"/>
<dbReference type="OMA" id="HHEMIRL"/>
<dbReference type="OrthoDB" id="397220at2759"/>
<dbReference type="Proteomes" id="UP000008983">
    <property type="component" value="Unassembled WGS sequence"/>
</dbReference>
<name>G0QT23_ICHMU</name>
<dbReference type="eggNOG" id="ENOG502S4N1">
    <property type="taxonomic scope" value="Eukaryota"/>
</dbReference>
<dbReference type="EMBL" id="GL983838">
    <property type="protein sequence ID" value="EGR31640.1"/>
    <property type="molecule type" value="Genomic_DNA"/>
</dbReference>
<dbReference type="InParanoid" id="G0QT23"/>
<gene>
    <name evidence="1" type="ORF">IMG5_105530</name>
</gene>
<keyword evidence="2" id="KW-1185">Reference proteome</keyword>